<gene>
    <name evidence="1" type="ORF">H9K76_22995</name>
</gene>
<dbReference type="EMBL" id="CP060714">
    <property type="protein sequence ID" value="QNN57283.1"/>
    <property type="molecule type" value="Genomic_DNA"/>
</dbReference>
<accession>A0A7G9RNV8</accession>
<proteinExistence type="predicted"/>
<dbReference type="Proteomes" id="UP000515811">
    <property type="component" value="Chromosome"/>
</dbReference>
<evidence type="ECO:0000313" key="1">
    <source>
        <dbReference type="EMBL" id="QNN57283.1"/>
    </source>
</evidence>
<dbReference type="AlphaFoldDB" id="A0A7G9RNV8"/>
<dbReference type="RefSeq" id="WP_187597548.1">
    <property type="nucleotide sequence ID" value="NZ_CP060714.1"/>
</dbReference>
<name>A0A7G9RNV8_9BURK</name>
<organism evidence="1 2">
    <name type="scientific">Diaphorobacter ruginosibacter</name>
    <dbReference type="NCBI Taxonomy" id="1715720"/>
    <lineage>
        <taxon>Bacteria</taxon>
        <taxon>Pseudomonadati</taxon>
        <taxon>Pseudomonadota</taxon>
        <taxon>Betaproteobacteria</taxon>
        <taxon>Burkholderiales</taxon>
        <taxon>Comamonadaceae</taxon>
        <taxon>Diaphorobacter</taxon>
    </lineage>
</organism>
<protein>
    <submittedName>
        <fullName evidence="1">Uncharacterized protein</fullName>
    </submittedName>
</protein>
<reference evidence="1 2" key="1">
    <citation type="submission" date="2020-08" db="EMBL/GenBank/DDBJ databases">
        <title>Genome sequence of Diaphorobacter ruginosibacter DSM 27467T.</title>
        <authorList>
            <person name="Hyun D.-W."/>
            <person name="Bae J.-W."/>
        </authorList>
    </citation>
    <scope>NUCLEOTIDE SEQUENCE [LARGE SCALE GENOMIC DNA]</scope>
    <source>
        <strain evidence="1 2">DSM 27467</strain>
    </source>
</reference>
<evidence type="ECO:0000313" key="2">
    <source>
        <dbReference type="Proteomes" id="UP000515811"/>
    </source>
</evidence>
<sequence>MMKNDFFKGSADCADHCITGRSVKQGACPKSLLSTAFEKTACRSVGGGAWCLALAFNRSKTLMRASAGMSIL</sequence>
<keyword evidence="2" id="KW-1185">Reference proteome</keyword>
<dbReference type="KEGG" id="drg:H9K76_22995"/>